<reference evidence="1 2" key="1">
    <citation type="submission" date="2016-12" db="EMBL/GenBank/DDBJ databases">
        <title>Diversity of luminous bacteria.</title>
        <authorList>
            <person name="Yoshizawa S."/>
            <person name="Kogure K."/>
        </authorList>
    </citation>
    <scope>NUCLEOTIDE SEQUENCE [LARGE SCALE GENOMIC DNA]</scope>
    <source>
        <strain evidence="1 2">SA4-48</strain>
    </source>
</reference>
<accession>A0A2S7UU82</accession>
<comment type="caution">
    <text evidence="1">The sequence shown here is derived from an EMBL/GenBank/DDBJ whole genome shotgun (WGS) entry which is preliminary data.</text>
</comment>
<gene>
    <name evidence="1" type="ORF">BTO11_03665</name>
</gene>
<evidence type="ECO:0000313" key="1">
    <source>
        <dbReference type="EMBL" id="PQJ52841.1"/>
    </source>
</evidence>
<dbReference type="EMBL" id="MSCH01000003">
    <property type="protein sequence ID" value="PQJ52841.1"/>
    <property type="molecule type" value="Genomic_DNA"/>
</dbReference>
<dbReference type="Proteomes" id="UP000239007">
    <property type="component" value="Unassembled WGS sequence"/>
</dbReference>
<sequence length="147" mass="17219">MKILSILVLVILLTSCKSMYKQDKSSDLYLRSEFTWWEAKPEFKFVTIKDSTNKVVRTKIEADGSAYHIKVADKIWSKYKNCGYKNNADRIIKLDKWLELECTYDFDKLNTTPIQKPFQIKPTKDAFYTFTLKMTTTGPSHIKISKE</sequence>
<protein>
    <recommendedName>
        <fullName evidence="3">Lipoprotein</fullName>
    </recommendedName>
</protein>
<evidence type="ECO:0008006" key="3">
    <source>
        <dbReference type="Google" id="ProtNLM"/>
    </source>
</evidence>
<proteinExistence type="predicted"/>
<dbReference type="OrthoDB" id="6196650at2"/>
<keyword evidence="2" id="KW-1185">Reference proteome</keyword>
<evidence type="ECO:0000313" key="2">
    <source>
        <dbReference type="Proteomes" id="UP000239007"/>
    </source>
</evidence>
<name>A0A2S7UU82_9GAMM</name>
<dbReference type="PROSITE" id="PS51257">
    <property type="entry name" value="PROKAR_LIPOPROTEIN"/>
    <property type="match status" value="1"/>
</dbReference>
<dbReference type="AlphaFoldDB" id="A0A2S7UU82"/>
<organism evidence="1 2">
    <name type="scientific">Psychrosphaera saromensis</name>
    <dbReference type="NCBI Taxonomy" id="716813"/>
    <lineage>
        <taxon>Bacteria</taxon>
        <taxon>Pseudomonadati</taxon>
        <taxon>Pseudomonadota</taxon>
        <taxon>Gammaproteobacteria</taxon>
        <taxon>Alteromonadales</taxon>
        <taxon>Pseudoalteromonadaceae</taxon>
        <taxon>Psychrosphaera</taxon>
    </lineage>
</organism>